<name>A0ABP9EJ01_9ACTN</name>
<dbReference type="RefSeq" id="WP_345700992.1">
    <property type="nucleotide sequence ID" value="NZ_BAABIS010000001.1"/>
</dbReference>
<proteinExistence type="predicted"/>
<accession>A0ABP9EJ01</accession>
<dbReference type="EMBL" id="BAABIS010000001">
    <property type="protein sequence ID" value="GAA4880275.1"/>
    <property type="molecule type" value="Genomic_DNA"/>
</dbReference>
<sequence>MIGAGVEWTEACERCGAAMRCEGGQALVRDRLEWGIEYRCACGAATMVCGDGFGEEPPGLRARLLAEGGRGRLLLAGGSRVAALAEVRTLFGLGLGAAGAALTALVAGTYGATVPEVALLARRLRGRGVEAEVEAVDGAG</sequence>
<reference evidence="2" key="1">
    <citation type="journal article" date="2019" name="Int. J. Syst. Evol. Microbiol.">
        <title>The Global Catalogue of Microorganisms (GCM) 10K type strain sequencing project: providing services to taxonomists for standard genome sequencing and annotation.</title>
        <authorList>
            <consortium name="The Broad Institute Genomics Platform"/>
            <consortium name="The Broad Institute Genome Sequencing Center for Infectious Disease"/>
            <person name="Wu L."/>
            <person name="Ma J."/>
        </authorList>
    </citation>
    <scope>NUCLEOTIDE SEQUENCE [LARGE SCALE GENOMIC DNA]</scope>
    <source>
        <strain evidence="2">JCM 13006</strain>
    </source>
</reference>
<comment type="caution">
    <text evidence="1">The sequence shown here is derived from an EMBL/GenBank/DDBJ whole genome shotgun (WGS) entry which is preliminary data.</text>
</comment>
<organism evidence="1 2">
    <name type="scientific">Kitasatospora terrestris</name>
    <dbReference type="NCBI Taxonomy" id="258051"/>
    <lineage>
        <taxon>Bacteria</taxon>
        <taxon>Bacillati</taxon>
        <taxon>Actinomycetota</taxon>
        <taxon>Actinomycetes</taxon>
        <taxon>Kitasatosporales</taxon>
        <taxon>Streptomycetaceae</taxon>
        <taxon>Kitasatospora</taxon>
    </lineage>
</organism>
<evidence type="ECO:0000313" key="2">
    <source>
        <dbReference type="Proteomes" id="UP001501752"/>
    </source>
</evidence>
<gene>
    <name evidence="1" type="ORF">GCM10023235_70710</name>
</gene>
<protein>
    <submittedName>
        <fullName evidence="1">Uncharacterized protein</fullName>
    </submittedName>
</protein>
<dbReference type="Proteomes" id="UP001501752">
    <property type="component" value="Unassembled WGS sequence"/>
</dbReference>
<keyword evidence="2" id="KW-1185">Reference proteome</keyword>
<evidence type="ECO:0000313" key="1">
    <source>
        <dbReference type="EMBL" id="GAA4880275.1"/>
    </source>
</evidence>